<accession>A0A1X7V697</accession>
<feature type="compositionally biased region" description="Low complexity" evidence="1">
    <location>
        <begin position="839"/>
        <end position="852"/>
    </location>
</feature>
<dbReference type="STRING" id="400682.A0A1X7V697"/>
<dbReference type="InterPro" id="IPR045852">
    <property type="entry name" value="UNC80_central"/>
</dbReference>
<dbReference type="EnsemblMetazoa" id="XM_019995072.1">
    <property type="protein sequence ID" value="XP_019850631.1"/>
    <property type="gene ID" value="LOC100632031"/>
</dbReference>
<dbReference type="Pfam" id="PF19424">
    <property type="entry name" value="UNC80"/>
    <property type="match status" value="2"/>
</dbReference>
<feature type="compositionally biased region" description="Basic residues" evidence="1">
    <location>
        <begin position="3210"/>
        <end position="3223"/>
    </location>
</feature>
<dbReference type="PANTHER" id="PTHR31781:SF1">
    <property type="entry name" value="PROTEIN UNC-80 HOMOLOG"/>
    <property type="match status" value="1"/>
</dbReference>
<feature type="domain" description="Protein UNC80 C-terminal" evidence="3">
    <location>
        <begin position="1934"/>
        <end position="2887"/>
    </location>
</feature>
<feature type="compositionally biased region" description="Polar residues" evidence="1">
    <location>
        <begin position="3296"/>
        <end position="3305"/>
    </location>
</feature>
<feature type="compositionally biased region" description="Acidic residues" evidence="1">
    <location>
        <begin position="517"/>
        <end position="530"/>
    </location>
</feature>
<feature type="compositionally biased region" description="Basic and acidic residues" evidence="1">
    <location>
        <begin position="3141"/>
        <end position="3153"/>
    </location>
</feature>
<dbReference type="GO" id="GO:0005261">
    <property type="term" value="F:monoatomic cation channel activity"/>
    <property type="evidence" value="ECO:0007669"/>
    <property type="project" value="TreeGrafter"/>
</dbReference>
<keyword evidence="5" id="KW-1185">Reference proteome</keyword>
<feature type="region of interest" description="Disordered" evidence="1">
    <location>
        <begin position="1233"/>
        <end position="1427"/>
    </location>
</feature>
<gene>
    <name evidence="4" type="primary">100632031</name>
</gene>
<proteinExistence type="predicted"/>
<feature type="compositionally biased region" description="Pro residues" evidence="1">
    <location>
        <begin position="824"/>
        <end position="838"/>
    </location>
</feature>
<protein>
    <submittedName>
        <fullName evidence="4">Uncharacterized protein</fullName>
    </submittedName>
</protein>
<feature type="region of interest" description="Disordered" evidence="1">
    <location>
        <begin position="3378"/>
        <end position="3408"/>
    </location>
</feature>
<feature type="compositionally biased region" description="Polar residues" evidence="1">
    <location>
        <begin position="1398"/>
        <end position="1411"/>
    </location>
</feature>
<feature type="domain" description="Protein UNC80 central region" evidence="2">
    <location>
        <begin position="957"/>
        <end position="1160"/>
    </location>
</feature>
<feature type="region of interest" description="Disordered" evidence="1">
    <location>
        <begin position="1487"/>
        <end position="1508"/>
    </location>
</feature>
<feature type="region of interest" description="Disordered" evidence="1">
    <location>
        <begin position="321"/>
        <end position="407"/>
    </location>
</feature>
<dbReference type="GO" id="GO:0055080">
    <property type="term" value="P:monoatomic cation homeostasis"/>
    <property type="evidence" value="ECO:0007669"/>
    <property type="project" value="TreeGrafter"/>
</dbReference>
<evidence type="ECO:0000259" key="3">
    <source>
        <dbReference type="Pfam" id="PF20262"/>
    </source>
</evidence>
<feature type="compositionally biased region" description="Basic and acidic residues" evidence="1">
    <location>
        <begin position="3334"/>
        <end position="3350"/>
    </location>
</feature>
<dbReference type="OrthoDB" id="5584001at2759"/>
<feature type="compositionally biased region" description="Polar residues" evidence="1">
    <location>
        <begin position="1257"/>
        <end position="1271"/>
    </location>
</feature>
<dbReference type="Pfam" id="PF20262">
    <property type="entry name" value="UNC80_C"/>
    <property type="match status" value="1"/>
</dbReference>
<feature type="compositionally biased region" description="Low complexity" evidence="1">
    <location>
        <begin position="1606"/>
        <end position="1629"/>
    </location>
</feature>
<feature type="compositionally biased region" description="Polar residues" evidence="1">
    <location>
        <begin position="1490"/>
        <end position="1502"/>
    </location>
</feature>
<feature type="compositionally biased region" description="Polar residues" evidence="1">
    <location>
        <begin position="1345"/>
        <end position="1355"/>
    </location>
</feature>
<dbReference type="InParanoid" id="A0A1X7V697"/>
<dbReference type="KEGG" id="aqu:100632031"/>
<evidence type="ECO:0000313" key="4">
    <source>
        <dbReference type="EnsemblMetazoa" id="Aqu2.1.35032_001"/>
    </source>
</evidence>
<sequence length="3408" mass="377923">MSTSTIENIAIGVRSTTPTNTRNLRDRRNASKKTRRRISFALDDIISPAHPRAWQASLKESFTNRQAFDIILLDIGKLDSEFTEFLEMNPHAFAESPPPSSFSSLTRYQEYVDAFISLFAQSTFDSSGRGGIENEITESLYGNRCPRKKIFRRLAVNPFYVAEENPESSDRIVLDCGSIPTAQLARMCDISILKFLSTVTEKTNIHSVVWALDYLAEMTKRLDLSIRTKSESGWYGVTFRKRKDTIRRSVIDVPQLAVDGKVVIALGPTSSINPETGQSLVAPSSPISIQGATPVPSIAITPESQFSLELDKTVQAAASNAPNIPIVSEPPSSSKLERQNEIPRSRVESSGPQRRYSTASRPNIHSPLADSSSSTTGPQRRNSVGSRPPGGIIASGRFPPRKSSMTMAPFNYSAGIESIAEEETGPEEPPKDDQRLRTPSPSSLRVGLRQHGVPPTIGESSISPSHDFLHPLSSGHPSMSPPRASPSSPLSSTSSLSLSIHASPSPNERASAHSTDVSEESESESSDSDEQSVRQKTPEPQVIKGATLSEADIQRELQSFITYEGRISLLAILKSVIQLPSSATLWTDDSWEACQKCFSLIQFCMDFGLEASTKESLNEPKRLIRQRSLLGADKKQEKASATYSRHVLQYAIKALIHCAVCTYSGCSSNSCLLSSYSLQNTRNASQNLNKMTHLLERLYSNSPLQYRDVVMEFSRQATLKEVFHFLHVMLQYCPRSPTKRENHEPSSSIVLSASVFRIIMDRMILLDLNEPTVKHNIVREAVSFVNFAMSLFDQDFIISKGFNHLRHYVQRVACSVLLPIPSPSQPPPSLPPPPPPPTLTASLPPVLSPAPSDMGTFPRRKDKSKSKDEDGPLSRKRGRTVTGITGPVEETRSPLFSRKTPRVQVKSPSPLSKQNSVENELNSTDTATTTTNNNTLHFKEHPVITALKEEWRGLKIGALHQRIRRLTILLELSEPGTIPEPSLLSSLFNVGPPGTVVPKALVLLECCLFVKKINSEGGSTVWLNQNQSGSHWDLFYLLRKWAEAIGDGLKECIKREKEQLSKGASNEVGDGCTNVIEEEPVFPDNEDNDNTDKVYTVNHSLKMMACVLLLEITRLLRQPPTKLLSHDAASSSSYQSYSSHQPHPPSRKISNISNFSTDSETVISSPYLSSPVEPRGAAAVRRMSSEYQLRPNISAMDELPKFMSVEHPFPPPPSDSSSRKVSVYLRINSRYGRNVGGSSFRRAPPSSPSYTGGDPPSDSQRGQGPQASPKQTPRRMSLSSAAFHRLGGGGGGAASHDVGGAGPNRNLGINAPGSRSYQHRKSFSITPSRETNPFPAAAKKKDSTSSHTQRSAPTIQPSPPSVRRTASRRRPSVISRFLQRGRHAFRRPRIDSNKKRSSTTTQASSVNSSPSFAHRRMGSYSHARQDSSSYFQKVEDLRTNFPWLDTVEHLIIFYHKSSEAQKGKQRQNCHDLISALNHIYSIQFDDTEETTPVPSTHSTAPGRSNAKLFRPPSHVSISTVFSDVNTLTRHRAFPTNVSSSDALVMETLKLLPGTAMGGRAAAKISQPGAGNGNTKNFSQRLAKLDFSGLRLRFLLESGKVWGSQPDNSSNNNDDNNNNTAATTDKNNTNKEFNIVQDDIKSLTLDWLMEVDSAASLEQLLSDYNQQRIDYCNNTLSGLLHAPFSLMTFAGPVLDASVFRDLRPVAWDALLDVDDPYANSAASFFLLSCIKEKEDISSVFSRNSKVTDLNSMRGTIKRFKKLWSSRDLVWSKMEDGAGKHFSVDEDKTKKDAQSIGYCLPPHLMGSFEEDLPHPSWTPKSVCNNTLCTQGISTSKCYQSTSLAPLIHLSDIANDVLPYHVTMINILTDDDTGASTTLIEVDKDDYEHGIINVKDRIKLSVFPNTLLPLIDLVIRSLCMLPSTSSSSDINATSTAQLSECAEEALWHCMLEHPHDLFLPLLNEFNRLYQIVRDQKRYANLTAEETAEEQLGNIIKPFHILLCHFPTLPTKAAHFLFNHFVGIIMRHTEQPLELSDSIVQSLLGLLRMVLTSVKSLSMKELKNQLKKESCYTSILTTARIRGVEKVKVSNQESDTKDPQEYIIDSDDMSFVHLIAKVRDMDPTSSEFISTFNNYYLTDQKTDLPVLSNLIIQDYYPTAPDGSFPHFQLCKISSSSRDGGAWSNTRQLEMLQTHKMSEIARVQFACQMLLKDTLTEQKFSEPNSIFIFEELLKSSSFPRKTLDSVGPSALSKWQLRVTDSMLRGVWSKFILTIFTQMEDYQPDDCIILYLTVLNGSLFLQSEDLTILRNTLAALLTAVAKFNTVFRSEGYQMVVPSLVQVYALHRKNKMVTAAIEYAWIAFYRVNQNLFLLQAISSIANLFNCEVSSLATSLGVNFSPLKFADEEELAGQGNVLERASIDLLKCLDSPEDSLPHDPIDMLGACHKAVNDYYGKSSTWSPCSLQQILTLCITIAAYDPEELRGMQILVFLDHLMPLLLREKCLNKDKDDILLANTVKYLVKGCDAIKKSQVLKGAELLGSARKGGPHPHPGVDHSVDPNVDAKLSAYMKKLLFVRHRAGTSQDLHDRSATELQNVPPGEPAEQLTTIVEGFKSRTINDVHSNIVNISRDSLLSIAAQFLSYTSKQDTTSTTTSRRCPLDLSSLTSIASIVDKIMRQGMKPNSSHMLISKGFTRTLLDLFPAIEWTSENKSVFIIVLERAFKLFKKVQVENQRDRTFLTQALWSGMETLLESYHQCINKCPSLLDSELILNKLKNLVDLCLAVKTSVVTTQPFTATSASTRQTKPFIFDAEPSFISTVVKLITEIIVASHKSSNKNKILLQTFFSGKLHFKESESSFVWKKLFLPLTINLGLRGVCEGQDDADALFLLETIFQIGEQIETIIKYRSLNNQYKIERFFIDLKVIFAAFSHKFSLDIWVKIANSIFTVSSRTDYIVLKPLSLSGESTNETYIRFCSMHLDFMEQFILLSRIPFYTVVWHSLFIIENQLTSLSECCTLEQSHPVRSILNCCIQKCRRLSQMSSLNPVTPSKQELLNKLEKQLQNGGIGGTESECIPQSQPGGVPGPSGLEESRAAPVFSGKSSLRRRNSKQPNFPVIVEAPECPEETEPPANASKTKPALLHQRPTTLSLREDGSDSPTLEKKSKKATSLSTPKSLTSSHQVSFGKASSTEGKQPLLATEKASSHKSSSPSSTSSSKSSSKKPHRRSPRLHSRMTDVKEEDCWDADGEESGLDTPRSSLSYPHSPYLAPSSLPISLDPSALTVTAEVHSYSPLSHSIKLLEVPTQTGPIDTSTAPDGGRAGNRPRLARASSIHDQPDEQTGQPRKDYDDIRTTPEPIDDLRTFRVSGNNISVTNKLFDSAFQETFDLLPSSDPSLEDPPNNNNNPSLPSIDSQETLL</sequence>
<feature type="region of interest" description="Disordered" evidence="1">
    <location>
        <begin position="1602"/>
        <end position="1629"/>
    </location>
</feature>
<feature type="compositionally biased region" description="Low complexity" evidence="1">
    <location>
        <begin position="1130"/>
        <end position="1141"/>
    </location>
</feature>
<feature type="compositionally biased region" description="Low complexity" evidence="1">
    <location>
        <begin position="485"/>
        <end position="506"/>
    </location>
</feature>
<dbReference type="eggNOG" id="ENOG502QSTP">
    <property type="taxonomic scope" value="Eukaryota"/>
</dbReference>
<reference evidence="4" key="2">
    <citation type="submission" date="2017-05" db="UniProtKB">
        <authorList>
            <consortium name="EnsemblMetazoa"/>
        </authorList>
    </citation>
    <scope>IDENTIFICATION</scope>
</reference>
<dbReference type="GO" id="GO:0034703">
    <property type="term" value="C:cation channel complex"/>
    <property type="evidence" value="ECO:0007669"/>
    <property type="project" value="TreeGrafter"/>
</dbReference>
<feature type="compositionally biased region" description="Polar residues" evidence="1">
    <location>
        <begin position="3171"/>
        <end position="3183"/>
    </location>
</feature>
<organism evidence="4">
    <name type="scientific">Amphimedon queenslandica</name>
    <name type="common">Sponge</name>
    <dbReference type="NCBI Taxonomy" id="400682"/>
    <lineage>
        <taxon>Eukaryota</taxon>
        <taxon>Metazoa</taxon>
        <taxon>Porifera</taxon>
        <taxon>Demospongiae</taxon>
        <taxon>Heteroscleromorpha</taxon>
        <taxon>Haplosclerida</taxon>
        <taxon>Niphatidae</taxon>
        <taxon>Amphimedon</taxon>
    </lineage>
</organism>
<dbReference type="PANTHER" id="PTHR31781">
    <property type="entry name" value="UNC80"/>
    <property type="match status" value="1"/>
</dbReference>
<evidence type="ECO:0000313" key="5">
    <source>
        <dbReference type="Proteomes" id="UP000007879"/>
    </source>
</evidence>
<evidence type="ECO:0000256" key="1">
    <source>
        <dbReference type="SAM" id="MobiDB-lite"/>
    </source>
</evidence>
<feature type="compositionally biased region" description="Low complexity" evidence="1">
    <location>
        <begin position="3196"/>
        <end position="3209"/>
    </location>
</feature>
<feature type="region of interest" description="Disordered" evidence="1">
    <location>
        <begin position="1126"/>
        <end position="1153"/>
    </location>
</feature>
<reference evidence="5" key="1">
    <citation type="journal article" date="2010" name="Nature">
        <title>The Amphimedon queenslandica genome and the evolution of animal complexity.</title>
        <authorList>
            <person name="Srivastava M."/>
            <person name="Simakov O."/>
            <person name="Chapman J."/>
            <person name="Fahey B."/>
            <person name="Gauthier M.E."/>
            <person name="Mitros T."/>
            <person name="Richards G.S."/>
            <person name="Conaco C."/>
            <person name="Dacre M."/>
            <person name="Hellsten U."/>
            <person name="Larroux C."/>
            <person name="Putnam N.H."/>
            <person name="Stanke M."/>
            <person name="Adamska M."/>
            <person name="Darling A."/>
            <person name="Degnan S.M."/>
            <person name="Oakley T.H."/>
            <person name="Plachetzki D.C."/>
            <person name="Zhai Y."/>
            <person name="Adamski M."/>
            <person name="Calcino A."/>
            <person name="Cummins S.F."/>
            <person name="Goodstein D.M."/>
            <person name="Harris C."/>
            <person name="Jackson D.J."/>
            <person name="Leys S.P."/>
            <person name="Shu S."/>
            <person name="Woodcroft B.J."/>
            <person name="Vervoort M."/>
            <person name="Kosik K.S."/>
            <person name="Manning G."/>
            <person name="Degnan B.M."/>
            <person name="Rokhsar D.S."/>
        </authorList>
    </citation>
    <scope>NUCLEOTIDE SEQUENCE [LARGE SCALE GENOMIC DNA]</scope>
</reference>
<feature type="region of interest" description="Disordered" evidence="1">
    <location>
        <begin position="3296"/>
        <end position="3350"/>
    </location>
</feature>
<dbReference type="InterPro" id="IPR046460">
    <property type="entry name" value="UNC80_C"/>
</dbReference>
<feature type="region of interest" description="Disordered" evidence="1">
    <location>
        <begin position="824"/>
        <end position="933"/>
    </location>
</feature>
<feature type="region of interest" description="Disordered" evidence="1">
    <location>
        <begin position="421"/>
        <end position="547"/>
    </location>
</feature>
<feature type="compositionally biased region" description="Low complexity" evidence="1">
    <location>
        <begin position="922"/>
        <end position="933"/>
    </location>
</feature>
<feature type="compositionally biased region" description="Basic and acidic residues" evidence="1">
    <location>
        <begin position="335"/>
        <end position="347"/>
    </location>
</feature>
<dbReference type="EnsemblMetazoa" id="Aqu2.1.35032_001">
    <property type="protein sequence ID" value="Aqu2.1.35032_001"/>
    <property type="gene ID" value="Aqu2.1.35032"/>
</dbReference>
<name>A0A1X7V697_AMPQE</name>
<dbReference type="Proteomes" id="UP000007879">
    <property type="component" value="Unassembled WGS sequence"/>
</dbReference>
<feature type="region of interest" description="Disordered" evidence="1">
    <location>
        <begin position="3057"/>
        <end position="3265"/>
    </location>
</feature>
<feature type="compositionally biased region" description="Acidic residues" evidence="1">
    <location>
        <begin position="3229"/>
        <end position="3242"/>
    </location>
</feature>
<feature type="compositionally biased region" description="Polar residues" evidence="1">
    <location>
        <begin position="906"/>
        <end position="921"/>
    </location>
</feature>
<feature type="compositionally biased region" description="Low complexity" evidence="1">
    <location>
        <begin position="3158"/>
        <end position="3170"/>
    </location>
</feature>
<evidence type="ECO:0000259" key="2">
    <source>
        <dbReference type="Pfam" id="PF19424"/>
    </source>
</evidence>
<dbReference type="EnsemblMetazoa" id="XM_019995071.1">
    <property type="protein sequence ID" value="XP_019850630.1"/>
    <property type="gene ID" value="LOC100632031"/>
</dbReference>
<feature type="domain" description="Protein UNC80 central region" evidence="2">
    <location>
        <begin position="1626"/>
        <end position="1820"/>
    </location>
</feature>
<feature type="compositionally biased region" description="Polar residues" evidence="1">
    <location>
        <begin position="348"/>
        <end position="385"/>
    </location>
</feature>